<proteinExistence type="inferred from homology"/>
<evidence type="ECO:0000256" key="3">
    <source>
        <dbReference type="ARBA" id="ARBA00022517"/>
    </source>
</evidence>
<evidence type="ECO:0000256" key="2">
    <source>
        <dbReference type="ARBA" id="ARBA00007466"/>
    </source>
</evidence>
<feature type="compositionally biased region" description="Basic and acidic residues" evidence="7">
    <location>
        <begin position="285"/>
        <end position="364"/>
    </location>
</feature>
<evidence type="ECO:0000256" key="6">
    <source>
        <dbReference type="ARBA" id="ARBA00024695"/>
    </source>
</evidence>
<feature type="region of interest" description="Disordered" evidence="7">
    <location>
        <begin position="818"/>
        <end position="842"/>
    </location>
</feature>
<feature type="compositionally biased region" description="Basic and acidic residues" evidence="7">
    <location>
        <begin position="204"/>
        <end position="247"/>
    </location>
</feature>
<protein>
    <submittedName>
        <fullName evidence="8">Similar to Probable nucleolar complex protein 14 acc. no. O43051</fullName>
    </submittedName>
</protein>
<evidence type="ECO:0000256" key="7">
    <source>
        <dbReference type="SAM" id="MobiDB-lite"/>
    </source>
</evidence>
<keyword evidence="5" id="KW-0539">Nucleus</keyword>
<evidence type="ECO:0000256" key="5">
    <source>
        <dbReference type="ARBA" id="ARBA00023242"/>
    </source>
</evidence>
<evidence type="ECO:0000313" key="9">
    <source>
        <dbReference type="Proteomes" id="UP000018144"/>
    </source>
</evidence>
<gene>
    <name evidence="8" type="ORF">PCON_08232</name>
</gene>
<dbReference type="Proteomes" id="UP000018144">
    <property type="component" value="Unassembled WGS sequence"/>
</dbReference>
<comment type="similarity">
    <text evidence="2">Belongs to the NOP14 family.</text>
</comment>
<dbReference type="OMA" id="KSCWPSL"/>
<dbReference type="PANTHER" id="PTHR23183:SF0">
    <property type="entry name" value="NUCLEOLAR PROTEIN 14"/>
    <property type="match status" value="1"/>
</dbReference>
<dbReference type="InterPro" id="IPR007276">
    <property type="entry name" value="Nop14"/>
</dbReference>
<feature type="region of interest" description="Disordered" evidence="7">
    <location>
        <begin position="107"/>
        <end position="143"/>
    </location>
</feature>
<keyword evidence="3" id="KW-0690">Ribosome biogenesis</keyword>
<sequence length="899" mass="100951">MAKSQLKRLKESLRTAGVTGQQKPKKAKTKRAVGSADSRLSKESALQSIREEFNPFEVKKTKTKHDISGMGKVKGKEGRPTLSKTVGQELRTKTLLVEMQKRNKAGGIVDKRIGENDPTMAPEDRMLERFTHEKTKRARGGTMFNLEDDDELTHFGATLSAAPMRELGLGKLQDGFAMSDDEVADSNPRKRPLEDGDESAGSDDEGKPEKKKSKAEVMKEVISKSKFHKYERQKLKEDDEDEREKLDAQMGELWGLLGVRQPSTTGNASGSNNIPLGEPGLPAPESKKEEFKPEEKKVSRNYDQAVREMMFDKRSKPADREKTEEEKAAAEFERLKRMEEMRLKRMRGEEVEEEKVKEKKPRDDDAMEEDEEDEGDRVNEAEQYGLGQGVQSSSRVQENPEDYLDGDYALSDDDYVDVDEEGLVDGDQELSDDESDMGEAEQDSDEDDFIADVAPGQGVAVKGASGEACSDKLAFTFPCPQTHAEMLEITKGIAVEDTHTVVERIRALHHAKLKPENKGKLQNFAIVLLDHIIYLANLTSPRIPFSEIDFLIRHLHAMTKAYPEPVSTAFRAKLKEINESRMNDEIHAGDLMLLTAVASIFPTSDHFHPVVTPSMLLIARWLGQIDVNSVKVMAIGTYLATLAAQYQRLSKRYIPESVSFTLKTLSLLAPVAQAQVPGEFSYTPSNALRIKNVPKDWKPRKLSFADMYAPTVESPLAITHTLFGLLDVLIAQYGDRTAFIEIFEPALSILKHFSTKACTAPLGAELKKNVTTFSKDLEGKLAQKKLARRPLELHHHKPLPLPSNVPKFEEDYSMDKHYDPNAERREASKLKAEHKREKKAATREIRKDNQFIASVKLKEDRANSEAYHKKMARLTAMIQSEEGAAANEYKREAAARGRK</sequence>
<feature type="compositionally biased region" description="Acidic residues" evidence="7">
    <location>
        <begin position="365"/>
        <end position="375"/>
    </location>
</feature>
<accession>U4LL89</accession>
<feature type="region of interest" description="Disordered" evidence="7">
    <location>
        <begin position="259"/>
        <end position="409"/>
    </location>
</feature>
<keyword evidence="4" id="KW-0698">rRNA processing</keyword>
<dbReference type="OrthoDB" id="441771at2759"/>
<evidence type="ECO:0000313" key="8">
    <source>
        <dbReference type="EMBL" id="CCX30130.1"/>
    </source>
</evidence>
<dbReference type="EMBL" id="HF935427">
    <property type="protein sequence ID" value="CCX30130.1"/>
    <property type="molecule type" value="Genomic_DNA"/>
</dbReference>
<dbReference type="GO" id="GO:0030692">
    <property type="term" value="C:Noc4p-Nop14p complex"/>
    <property type="evidence" value="ECO:0007669"/>
    <property type="project" value="TreeGrafter"/>
</dbReference>
<dbReference type="eggNOG" id="KOG2147">
    <property type="taxonomic scope" value="Eukaryota"/>
</dbReference>
<evidence type="ECO:0000256" key="4">
    <source>
        <dbReference type="ARBA" id="ARBA00022552"/>
    </source>
</evidence>
<name>U4LL89_PYROM</name>
<feature type="region of interest" description="Disordered" evidence="7">
    <location>
        <begin position="176"/>
        <end position="247"/>
    </location>
</feature>
<dbReference type="GO" id="GO:0030490">
    <property type="term" value="P:maturation of SSU-rRNA"/>
    <property type="evidence" value="ECO:0007669"/>
    <property type="project" value="TreeGrafter"/>
</dbReference>
<keyword evidence="9" id="KW-1185">Reference proteome</keyword>
<reference evidence="8 9" key="1">
    <citation type="journal article" date="2013" name="PLoS Genet.">
        <title>The genome and development-dependent transcriptomes of Pyronema confluens: a window into fungal evolution.</title>
        <authorList>
            <person name="Traeger S."/>
            <person name="Altegoer F."/>
            <person name="Freitag M."/>
            <person name="Gabaldon T."/>
            <person name="Kempken F."/>
            <person name="Kumar A."/>
            <person name="Marcet-Houben M."/>
            <person name="Poggeler S."/>
            <person name="Stajich J.E."/>
            <person name="Nowrousian M."/>
        </authorList>
    </citation>
    <scope>NUCLEOTIDE SEQUENCE [LARGE SCALE GENOMIC DNA]</scope>
    <source>
        <strain evidence="9">CBS 100304</strain>
        <tissue evidence="8">Vegetative mycelium</tissue>
    </source>
</reference>
<comment type="function">
    <text evidence="6">Involved in nucleolar processing of pre-18S ribosomal RNA. Has a role in the nuclear export of 40S pre-ribosomal subunit to the cytoplasm.</text>
</comment>
<dbReference type="AlphaFoldDB" id="U4LL89"/>
<organism evidence="8 9">
    <name type="scientific">Pyronema omphalodes (strain CBS 100304)</name>
    <name type="common">Pyronema confluens</name>
    <dbReference type="NCBI Taxonomy" id="1076935"/>
    <lineage>
        <taxon>Eukaryota</taxon>
        <taxon>Fungi</taxon>
        <taxon>Dikarya</taxon>
        <taxon>Ascomycota</taxon>
        <taxon>Pezizomycotina</taxon>
        <taxon>Pezizomycetes</taxon>
        <taxon>Pezizales</taxon>
        <taxon>Pyronemataceae</taxon>
        <taxon>Pyronema</taxon>
    </lineage>
</organism>
<feature type="compositionally biased region" description="Polar residues" evidence="7">
    <location>
        <begin position="261"/>
        <end position="274"/>
    </location>
</feature>
<evidence type="ECO:0000256" key="1">
    <source>
        <dbReference type="ARBA" id="ARBA00004604"/>
    </source>
</evidence>
<feature type="region of interest" description="Disordered" evidence="7">
    <location>
        <begin position="424"/>
        <end position="446"/>
    </location>
</feature>
<feature type="region of interest" description="Disordered" evidence="7">
    <location>
        <begin position="59"/>
        <end position="84"/>
    </location>
</feature>
<feature type="compositionally biased region" description="Acidic residues" evidence="7">
    <location>
        <begin position="399"/>
        <end position="409"/>
    </location>
</feature>
<feature type="compositionally biased region" description="Basic and acidic residues" evidence="7">
    <location>
        <begin position="122"/>
        <end position="133"/>
    </location>
</feature>
<dbReference type="STRING" id="1076935.U4LL89"/>
<dbReference type="PANTHER" id="PTHR23183">
    <property type="entry name" value="NOP14"/>
    <property type="match status" value="1"/>
</dbReference>
<comment type="subcellular location">
    <subcellularLocation>
        <location evidence="1">Nucleus</location>
        <location evidence="1">Nucleolus</location>
    </subcellularLocation>
</comment>
<feature type="region of interest" description="Disordered" evidence="7">
    <location>
        <begin position="1"/>
        <end position="46"/>
    </location>
</feature>
<dbReference type="Pfam" id="PF04147">
    <property type="entry name" value="Nop14"/>
    <property type="match status" value="1"/>
</dbReference>
<dbReference type="GO" id="GO:0032040">
    <property type="term" value="C:small-subunit processome"/>
    <property type="evidence" value="ECO:0007669"/>
    <property type="project" value="InterPro"/>
</dbReference>